<dbReference type="GO" id="GO:0015935">
    <property type="term" value="C:small ribosomal subunit"/>
    <property type="evidence" value="ECO:0007669"/>
    <property type="project" value="InterPro"/>
</dbReference>
<dbReference type="PANTHER" id="PTHR11831:SF5">
    <property type="entry name" value="40S RIBOSOMAL PROTEIN S9"/>
    <property type="match status" value="1"/>
</dbReference>
<evidence type="ECO:0000256" key="2">
    <source>
        <dbReference type="ARBA" id="ARBA00022730"/>
    </source>
</evidence>
<dbReference type="NCBIfam" id="NF003139">
    <property type="entry name" value="PRK04051.1"/>
    <property type="match status" value="1"/>
</dbReference>
<reference evidence="8" key="2">
    <citation type="submission" date="2021-01" db="EMBL/GenBank/DDBJ databases">
        <authorList>
            <person name="Corre E."/>
            <person name="Pelletier E."/>
            <person name="Niang G."/>
            <person name="Scheremetjew M."/>
            <person name="Finn R."/>
            <person name="Kale V."/>
            <person name="Holt S."/>
            <person name="Cochrane G."/>
            <person name="Meng A."/>
            <person name="Brown T."/>
            <person name="Cohen L."/>
        </authorList>
    </citation>
    <scope>NUCLEOTIDE SEQUENCE</scope>
    <source>
        <strain evidence="8">CCMP2058</strain>
    </source>
</reference>
<dbReference type="GO" id="GO:0042274">
    <property type="term" value="P:ribosomal small subunit biogenesis"/>
    <property type="evidence" value="ECO:0007669"/>
    <property type="project" value="TreeGrafter"/>
</dbReference>
<dbReference type="GO" id="GO:0003735">
    <property type="term" value="F:structural constituent of ribosome"/>
    <property type="evidence" value="ECO:0007669"/>
    <property type="project" value="InterPro"/>
</dbReference>
<dbReference type="GO" id="GO:0019843">
    <property type="term" value="F:rRNA binding"/>
    <property type="evidence" value="ECO:0007669"/>
    <property type="project" value="UniProtKB-KW"/>
</dbReference>
<sequence length="175" mass="20908">MASVKSYRRHSKLWNKPKNPFEKKRMEKEIILIVQFGLKNKRELWKIQLFLSKIRNTARKIIGIDIKHHSVSNLCYNIIWFCYKYNLIIESNNSIESILSISIKDLLTRRFQSLVYKFALSRTIHEARLIINHKYIEINGQISNKPGLLVKKDNEKYMHFSKKYLNITCLSIHKN</sequence>
<geneLocation type="nucleomorph" evidence="7"/>
<dbReference type="EMBL" id="AB996603">
    <property type="protein sequence ID" value="BAS01849.1"/>
    <property type="molecule type" value="Genomic_DNA"/>
</dbReference>
<reference evidence="7" key="1">
    <citation type="journal article" date="2015" name="Genome Biol. Evol.">
        <title>Nucleomorph Genome Sequences of Two Chlorarachniophytes, Amorphochlora amoebiformis and Lotharella vacuolata.</title>
        <authorList>
            <person name="Suzuki S."/>
            <person name="Shirato S."/>
            <person name="Hirakawa Y."/>
            <person name="Ishida K."/>
        </authorList>
    </citation>
    <scope>NUCLEOTIDE SEQUENCE</scope>
    <source>
        <strain evidence="7">CCMP2058</strain>
    </source>
</reference>
<dbReference type="PROSITE" id="PS50889">
    <property type="entry name" value="S4"/>
    <property type="match status" value="1"/>
</dbReference>
<gene>
    <name evidence="7" type="primary">rps9</name>
    <name evidence="8" type="ORF">LAMO00422_LOCUS6629</name>
</gene>
<evidence type="ECO:0000256" key="5">
    <source>
        <dbReference type="ARBA" id="ARBA00023274"/>
    </source>
</evidence>
<dbReference type="AlphaFoldDB" id="A0A0H5BR03"/>
<dbReference type="Gene3D" id="3.10.290.10">
    <property type="entry name" value="RNA-binding S4 domain"/>
    <property type="match status" value="1"/>
</dbReference>
<dbReference type="GO" id="GO:0006412">
    <property type="term" value="P:translation"/>
    <property type="evidence" value="ECO:0007669"/>
    <property type="project" value="InterPro"/>
</dbReference>
<keyword evidence="4 7" id="KW-0689">Ribosomal protein</keyword>
<dbReference type="InterPro" id="IPR022801">
    <property type="entry name" value="Ribosomal_uS4"/>
</dbReference>
<organism evidence="7">
    <name type="scientific">Amorphochlora amoebiformis</name>
    <dbReference type="NCBI Taxonomy" id="1561963"/>
    <lineage>
        <taxon>Eukaryota</taxon>
        <taxon>Sar</taxon>
        <taxon>Rhizaria</taxon>
        <taxon>Cercozoa</taxon>
        <taxon>Chlorarachniophyceae</taxon>
        <taxon>Amorphochlora</taxon>
    </lineage>
</organism>
<accession>A0A0H5BR03</accession>
<keyword evidence="3 6" id="KW-0694">RNA-binding</keyword>
<protein>
    <submittedName>
        <fullName evidence="7">Ribosomal protein S9</fullName>
    </submittedName>
</protein>
<proteinExistence type="inferred from homology"/>
<dbReference type="EMBL" id="HBEM01009449">
    <property type="protein sequence ID" value="CAD8442172.1"/>
    <property type="molecule type" value="Transcribed_RNA"/>
</dbReference>
<keyword evidence="7" id="KW-0542">Nucleomorph</keyword>
<name>A0A0H5BR03_9EUKA</name>
<dbReference type="PANTHER" id="PTHR11831">
    <property type="entry name" value="30S 40S RIBOSOMAL PROTEIN"/>
    <property type="match status" value="1"/>
</dbReference>
<keyword evidence="2" id="KW-0699">rRNA-binding</keyword>
<evidence type="ECO:0000313" key="7">
    <source>
        <dbReference type="EMBL" id="BAS01849.1"/>
    </source>
</evidence>
<comment type="similarity">
    <text evidence="1">Belongs to the universal ribosomal protein uS4 family.</text>
</comment>
<dbReference type="NCBIfam" id="TIGR01018">
    <property type="entry name" value="uS4_arch"/>
    <property type="match status" value="1"/>
</dbReference>
<evidence type="ECO:0000256" key="3">
    <source>
        <dbReference type="ARBA" id="ARBA00022884"/>
    </source>
</evidence>
<evidence type="ECO:0000256" key="4">
    <source>
        <dbReference type="ARBA" id="ARBA00022980"/>
    </source>
</evidence>
<evidence type="ECO:0000256" key="6">
    <source>
        <dbReference type="PROSITE-ProRule" id="PRU00182"/>
    </source>
</evidence>
<keyword evidence="5" id="KW-0687">Ribonucleoprotein</keyword>
<dbReference type="SUPFAM" id="SSF55174">
    <property type="entry name" value="Alpha-L RNA-binding motif"/>
    <property type="match status" value="1"/>
</dbReference>
<dbReference type="InterPro" id="IPR036986">
    <property type="entry name" value="S4_RNA-bd_sf"/>
</dbReference>
<dbReference type="InterPro" id="IPR005710">
    <property type="entry name" value="Ribosomal_uS4_euk/arc"/>
</dbReference>
<evidence type="ECO:0000256" key="1">
    <source>
        <dbReference type="ARBA" id="ARBA00007465"/>
    </source>
</evidence>
<evidence type="ECO:0000313" key="8">
    <source>
        <dbReference type="EMBL" id="CAD8442172.1"/>
    </source>
</evidence>
<dbReference type="CDD" id="cd00165">
    <property type="entry name" value="S4"/>
    <property type="match status" value="1"/>
</dbReference>